<dbReference type="PANTHER" id="PTHR33990:SF2">
    <property type="entry name" value="PHNB-LIKE DOMAIN-CONTAINING PROTEIN"/>
    <property type="match status" value="1"/>
</dbReference>
<gene>
    <name evidence="2" type="ORF">ACFOOL_00725</name>
</gene>
<dbReference type="Proteomes" id="UP001595613">
    <property type="component" value="Unassembled WGS sequence"/>
</dbReference>
<dbReference type="Pfam" id="PF06983">
    <property type="entry name" value="3-dmu-9_3-mt"/>
    <property type="match status" value="1"/>
</dbReference>
<reference evidence="3" key="1">
    <citation type="journal article" date="2019" name="Int. J. Syst. Evol. Microbiol.">
        <title>The Global Catalogue of Microorganisms (GCM) 10K type strain sequencing project: providing services to taxonomists for standard genome sequencing and annotation.</title>
        <authorList>
            <consortium name="The Broad Institute Genomics Platform"/>
            <consortium name="The Broad Institute Genome Sequencing Center for Infectious Disease"/>
            <person name="Wu L."/>
            <person name="Ma J."/>
        </authorList>
    </citation>
    <scope>NUCLEOTIDE SEQUENCE [LARGE SCALE GENOMIC DNA]</scope>
    <source>
        <strain evidence="3">KCTC 42281</strain>
    </source>
</reference>
<dbReference type="PIRSF" id="PIRSF021700">
    <property type="entry name" value="3_dmu_93_MTrfase"/>
    <property type="match status" value="1"/>
</dbReference>
<dbReference type="Gene3D" id="3.10.180.10">
    <property type="entry name" value="2,3-Dihydroxybiphenyl 1,2-Dioxygenase, domain 1"/>
    <property type="match status" value="1"/>
</dbReference>
<protein>
    <submittedName>
        <fullName evidence="2">VOC family protein</fullName>
    </submittedName>
</protein>
<dbReference type="InterPro" id="IPR009725">
    <property type="entry name" value="3_dmu_93_MTrfase"/>
</dbReference>
<evidence type="ECO:0000259" key="1">
    <source>
        <dbReference type="Pfam" id="PF06983"/>
    </source>
</evidence>
<dbReference type="InterPro" id="IPR029068">
    <property type="entry name" value="Glyas_Bleomycin-R_OHBP_Dase"/>
</dbReference>
<evidence type="ECO:0000313" key="2">
    <source>
        <dbReference type="EMBL" id="MFC3703274.1"/>
    </source>
</evidence>
<organism evidence="2 3">
    <name type="scientific">Devosia honganensis</name>
    <dbReference type="NCBI Taxonomy" id="1610527"/>
    <lineage>
        <taxon>Bacteria</taxon>
        <taxon>Pseudomonadati</taxon>
        <taxon>Pseudomonadota</taxon>
        <taxon>Alphaproteobacteria</taxon>
        <taxon>Hyphomicrobiales</taxon>
        <taxon>Devosiaceae</taxon>
        <taxon>Devosia</taxon>
    </lineage>
</organism>
<dbReference type="InterPro" id="IPR028973">
    <property type="entry name" value="PhnB-like"/>
</dbReference>
<dbReference type="CDD" id="cd06588">
    <property type="entry name" value="PhnB_like"/>
    <property type="match status" value="1"/>
</dbReference>
<dbReference type="SUPFAM" id="SSF54593">
    <property type="entry name" value="Glyoxalase/Bleomycin resistance protein/Dihydroxybiphenyl dioxygenase"/>
    <property type="match status" value="1"/>
</dbReference>
<proteinExistence type="predicted"/>
<keyword evidence="3" id="KW-1185">Reference proteome</keyword>
<name>A0ABV7WWJ9_9HYPH</name>
<dbReference type="RefSeq" id="WP_380093978.1">
    <property type="nucleotide sequence ID" value="NZ_JBHRYD010000001.1"/>
</dbReference>
<feature type="domain" description="PhnB-like" evidence="1">
    <location>
        <begin position="3"/>
        <end position="112"/>
    </location>
</feature>
<sequence>MTSIMPCLWIDDRIDAAIDFYTATFRTARVVEVVRPEPDRPAFTAVIELENQRFMLLNGGPEFPFTEAVSFVIDCDGQEEVDYFWNRFVGEGGEESQCGWCKDRFGLSWQVVPRQLTEALAGPDREGADRAMQAMLKMRKIIVADVQKAYAGE</sequence>
<dbReference type="EMBL" id="JBHRYD010000001">
    <property type="protein sequence ID" value="MFC3703274.1"/>
    <property type="molecule type" value="Genomic_DNA"/>
</dbReference>
<accession>A0ABV7WWJ9</accession>
<comment type="caution">
    <text evidence="2">The sequence shown here is derived from an EMBL/GenBank/DDBJ whole genome shotgun (WGS) entry which is preliminary data.</text>
</comment>
<dbReference type="PANTHER" id="PTHR33990">
    <property type="entry name" value="PROTEIN YJDN-RELATED"/>
    <property type="match status" value="1"/>
</dbReference>
<evidence type="ECO:0000313" key="3">
    <source>
        <dbReference type="Proteomes" id="UP001595613"/>
    </source>
</evidence>